<dbReference type="AlphaFoldDB" id="A0A4V2DC88"/>
<protein>
    <submittedName>
        <fullName evidence="2">Uncharacterized protein</fullName>
    </submittedName>
</protein>
<proteinExistence type="predicted"/>
<sequence length="148" mass="16070">MPIAISGAPLLQPTIQALIVDALRGRFQVLLAEAMGRASRDQEDRSGQTPQIGLSSLRNPPMWSWAPQTSAAWSKPPSPRVCSCPTGPYASIERAMDDTLLATITAVIARAPEWIRHDLLSKETSIRTRAEETLAAMIANALPEIDRA</sequence>
<comment type="caution">
    <text evidence="2">The sequence shown here is derived from an EMBL/GenBank/DDBJ whole genome shotgun (WGS) entry which is preliminary data.</text>
</comment>
<dbReference type="EMBL" id="SGIS01000058">
    <property type="protein sequence ID" value="RZF60638.1"/>
    <property type="molecule type" value="Genomic_DNA"/>
</dbReference>
<dbReference type="OrthoDB" id="7277848at2"/>
<keyword evidence="3" id="KW-1185">Reference proteome</keyword>
<feature type="compositionally biased region" description="Polar residues" evidence="1">
    <location>
        <begin position="47"/>
        <end position="58"/>
    </location>
</feature>
<feature type="region of interest" description="Disordered" evidence="1">
    <location>
        <begin position="37"/>
        <end position="61"/>
    </location>
</feature>
<name>A0A4V2DC88_9SPHN</name>
<evidence type="ECO:0000313" key="3">
    <source>
        <dbReference type="Proteomes" id="UP000292085"/>
    </source>
</evidence>
<evidence type="ECO:0000313" key="2">
    <source>
        <dbReference type="EMBL" id="RZF60638.1"/>
    </source>
</evidence>
<organism evidence="2 3">
    <name type="scientific">Sphingomonas populi</name>
    <dbReference type="NCBI Taxonomy" id="2484750"/>
    <lineage>
        <taxon>Bacteria</taxon>
        <taxon>Pseudomonadati</taxon>
        <taxon>Pseudomonadota</taxon>
        <taxon>Alphaproteobacteria</taxon>
        <taxon>Sphingomonadales</taxon>
        <taxon>Sphingomonadaceae</taxon>
        <taxon>Sphingomonas</taxon>
    </lineage>
</organism>
<dbReference type="RefSeq" id="WP_130160227.1">
    <property type="nucleotide sequence ID" value="NZ_SGIS01000058.1"/>
</dbReference>
<evidence type="ECO:0000256" key="1">
    <source>
        <dbReference type="SAM" id="MobiDB-lite"/>
    </source>
</evidence>
<gene>
    <name evidence="2" type="ORF">EWE75_21970</name>
</gene>
<dbReference type="Proteomes" id="UP000292085">
    <property type="component" value="Unassembled WGS sequence"/>
</dbReference>
<reference evidence="2 3" key="1">
    <citation type="submission" date="2019-02" db="EMBL/GenBank/DDBJ databases">
        <authorList>
            <person name="Li Y."/>
        </authorList>
    </citation>
    <scope>NUCLEOTIDE SEQUENCE [LARGE SCALE GENOMIC DNA]</scope>
    <source>
        <strain evidence="2 3">3-7</strain>
    </source>
</reference>
<accession>A0A4V2DC88</accession>